<feature type="transmembrane region" description="Helical" evidence="9">
    <location>
        <begin position="119"/>
        <end position="138"/>
    </location>
</feature>
<comment type="caution">
    <text evidence="11">The sequence shown here is derived from an EMBL/GenBank/DDBJ whole genome shotgun (WGS) entry which is preliminary data.</text>
</comment>
<keyword evidence="8" id="KW-0902">Two-component regulatory system</keyword>
<protein>
    <recommendedName>
        <fullName evidence="2">histidine kinase</fullName>
        <ecNumber evidence="2">2.7.13.3</ecNumber>
    </recommendedName>
</protein>
<feature type="transmembrane region" description="Helical" evidence="9">
    <location>
        <begin position="90"/>
        <end position="107"/>
    </location>
</feature>
<sequence>MAPPRTGRAADALAAAAVTVALAAAPDERARDDTRPSGPPSRTPLLAVVVLLAVLAASSFAVRSWALPVVLLLGAEAALVLVAARWSRPASASTAVLVLVVAGLLIPARPVSGGPQGDVLVLGEVVVAFSVLLAWTAGSSVRARDAYRTALQQQETAAAVAAERLRIARELHDVVAHSIGVIAIQAGVGSRVLDSRPEEARKALDAIEGTSREALRGLRRTLGTLREGDGTAAYAPVPGLRDLADLVGTARSTGLGVELEAHGLEQGLPAEVDLAAYRILQEALTNVARHSGGGTCRVRVEVALRRVLLEVRDPGPALAGREAGGYGLVGMQERVSALGGTLVAGPEGAGWCVRAELPVGRP</sequence>
<gene>
    <name evidence="11" type="ORF">EV189_2143</name>
</gene>
<dbReference type="GO" id="GO:0046983">
    <property type="term" value="F:protein dimerization activity"/>
    <property type="evidence" value="ECO:0007669"/>
    <property type="project" value="InterPro"/>
</dbReference>
<keyword evidence="6 11" id="KW-0418">Kinase</keyword>
<feature type="transmembrane region" description="Helical" evidence="9">
    <location>
        <begin position="65"/>
        <end position="84"/>
    </location>
</feature>
<dbReference type="OrthoDB" id="227596at2"/>
<feature type="domain" description="Histidine kinase/HSP90-like ATPase" evidence="10">
    <location>
        <begin position="271"/>
        <end position="361"/>
    </location>
</feature>
<evidence type="ECO:0000256" key="1">
    <source>
        <dbReference type="ARBA" id="ARBA00000085"/>
    </source>
</evidence>
<dbReference type="InterPro" id="IPR050482">
    <property type="entry name" value="Sensor_HK_TwoCompSys"/>
</dbReference>
<keyword evidence="3" id="KW-0597">Phosphoprotein</keyword>
<keyword evidence="9" id="KW-0472">Membrane</keyword>
<dbReference type="EMBL" id="SGXD01000002">
    <property type="protein sequence ID" value="RZS90358.1"/>
    <property type="molecule type" value="Genomic_DNA"/>
</dbReference>
<dbReference type="AlphaFoldDB" id="A0A4Q7NU52"/>
<feature type="transmembrane region" description="Helical" evidence="9">
    <location>
        <begin position="42"/>
        <end position="58"/>
    </location>
</feature>
<evidence type="ECO:0000256" key="9">
    <source>
        <dbReference type="SAM" id="Phobius"/>
    </source>
</evidence>
<evidence type="ECO:0000256" key="2">
    <source>
        <dbReference type="ARBA" id="ARBA00012438"/>
    </source>
</evidence>
<reference evidence="11 12" key="1">
    <citation type="submission" date="2019-02" db="EMBL/GenBank/DDBJ databases">
        <title>Genomic Encyclopedia of Type Strains, Phase IV (KMG-IV): sequencing the most valuable type-strain genomes for metagenomic binning, comparative biology and taxonomic classification.</title>
        <authorList>
            <person name="Goeker M."/>
        </authorList>
    </citation>
    <scope>NUCLEOTIDE SEQUENCE [LARGE SCALE GENOMIC DNA]</scope>
    <source>
        <strain evidence="11 12">DSM 45622</strain>
    </source>
</reference>
<dbReference type="GO" id="GO:0016020">
    <property type="term" value="C:membrane"/>
    <property type="evidence" value="ECO:0007669"/>
    <property type="project" value="InterPro"/>
</dbReference>
<evidence type="ECO:0000313" key="11">
    <source>
        <dbReference type="EMBL" id="RZS90358.1"/>
    </source>
</evidence>
<name>A0A4Q7NU52_9ACTN</name>
<evidence type="ECO:0000256" key="5">
    <source>
        <dbReference type="ARBA" id="ARBA00022741"/>
    </source>
</evidence>
<keyword evidence="9" id="KW-0812">Transmembrane</keyword>
<evidence type="ECO:0000256" key="7">
    <source>
        <dbReference type="ARBA" id="ARBA00022840"/>
    </source>
</evidence>
<dbReference type="Pfam" id="PF02518">
    <property type="entry name" value="HATPase_c"/>
    <property type="match status" value="1"/>
</dbReference>
<proteinExistence type="predicted"/>
<keyword evidence="5" id="KW-0547">Nucleotide-binding</keyword>
<dbReference type="SUPFAM" id="SSF55874">
    <property type="entry name" value="ATPase domain of HSP90 chaperone/DNA topoisomerase II/histidine kinase"/>
    <property type="match status" value="1"/>
</dbReference>
<evidence type="ECO:0000256" key="3">
    <source>
        <dbReference type="ARBA" id="ARBA00022553"/>
    </source>
</evidence>
<comment type="catalytic activity">
    <reaction evidence="1">
        <text>ATP + protein L-histidine = ADP + protein N-phospho-L-histidine.</text>
        <dbReference type="EC" id="2.7.13.3"/>
    </reaction>
</comment>
<organism evidence="11 12">
    <name type="scientific">Motilibacter rhizosphaerae</name>
    <dbReference type="NCBI Taxonomy" id="598652"/>
    <lineage>
        <taxon>Bacteria</taxon>
        <taxon>Bacillati</taxon>
        <taxon>Actinomycetota</taxon>
        <taxon>Actinomycetes</taxon>
        <taxon>Motilibacterales</taxon>
        <taxon>Motilibacteraceae</taxon>
        <taxon>Motilibacter</taxon>
    </lineage>
</organism>
<dbReference type="Gene3D" id="3.30.565.10">
    <property type="entry name" value="Histidine kinase-like ATPase, C-terminal domain"/>
    <property type="match status" value="1"/>
</dbReference>
<dbReference type="GO" id="GO:0005524">
    <property type="term" value="F:ATP binding"/>
    <property type="evidence" value="ECO:0007669"/>
    <property type="project" value="UniProtKB-KW"/>
</dbReference>
<dbReference type="Gene3D" id="1.20.5.1930">
    <property type="match status" value="1"/>
</dbReference>
<evidence type="ECO:0000256" key="4">
    <source>
        <dbReference type="ARBA" id="ARBA00022679"/>
    </source>
</evidence>
<dbReference type="Proteomes" id="UP000293638">
    <property type="component" value="Unassembled WGS sequence"/>
</dbReference>
<evidence type="ECO:0000259" key="10">
    <source>
        <dbReference type="SMART" id="SM00387"/>
    </source>
</evidence>
<accession>A0A4Q7NU52</accession>
<dbReference type="InterPro" id="IPR036890">
    <property type="entry name" value="HATPase_C_sf"/>
</dbReference>
<dbReference type="InterPro" id="IPR003594">
    <property type="entry name" value="HATPase_dom"/>
</dbReference>
<evidence type="ECO:0000313" key="12">
    <source>
        <dbReference type="Proteomes" id="UP000293638"/>
    </source>
</evidence>
<keyword evidence="4" id="KW-0808">Transferase</keyword>
<dbReference type="InterPro" id="IPR011712">
    <property type="entry name" value="Sig_transdc_His_kin_sub3_dim/P"/>
</dbReference>
<dbReference type="Pfam" id="PF07730">
    <property type="entry name" value="HisKA_3"/>
    <property type="match status" value="1"/>
</dbReference>
<dbReference type="CDD" id="cd16917">
    <property type="entry name" value="HATPase_UhpB-NarQ-NarX-like"/>
    <property type="match status" value="1"/>
</dbReference>
<dbReference type="EC" id="2.7.13.3" evidence="2"/>
<evidence type="ECO:0000256" key="8">
    <source>
        <dbReference type="ARBA" id="ARBA00023012"/>
    </source>
</evidence>
<dbReference type="PANTHER" id="PTHR24421:SF10">
    <property type="entry name" value="NITRATE_NITRITE SENSOR PROTEIN NARQ"/>
    <property type="match status" value="1"/>
</dbReference>
<dbReference type="RefSeq" id="WP_130492825.1">
    <property type="nucleotide sequence ID" value="NZ_SGXD01000002.1"/>
</dbReference>
<dbReference type="SMART" id="SM00387">
    <property type="entry name" value="HATPase_c"/>
    <property type="match status" value="1"/>
</dbReference>
<keyword evidence="12" id="KW-1185">Reference proteome</keyword>
<keyword evidence="7" id="KW-0067">ATP-binding</keyword>
<dbReference type="PANTHER" id="PTHR24421">
    <property type="entry name" value="NITRATE/NITRITE SENSOR PROTEIN NARX-RELATED"/>
    <property type="match status" value="1"/>
</dbReference>
<dbReference type="GO" id="GO:0000155">
    <property type="term" value="F:phosphorelay sensor kinase activity"/>
    <property type="evidence" value="ECO:0007669"/>
    <property type="project" value="InterPro"/>
</dbReference>
<evidence type="ECO:0000256" key="6">
    <source>
        <dbReference type="ARBA" id="ARBA00022777"/>
    </source>
</evidence>
<keyword evidence="9" id="KW-1133">Transmembrane helix</keyword>